<evidence type="ECO:0000313" key="2">
    <source>
        <dbReference type="Proteomes" id="UP000286931"/>
    </source>
</evidence>
<comment type="caution">
    <text evidence="1">The sequence shown here is derived from an EMBL/GenBank/DDBJ whole genome shotgun (WGS) entry which is preliminary data.</text>
</comment>
<protein>
    <submittedName>
        <fullName evidence="1">Uncharacterized protein</fullName>
    </submittedName>
</protein>
<evidence type="ECO:0000313" key="1">
    <source>
        <dbReference type="EMBL" id="GCD94040.1"/>
    </source>
</evidence>
<proteinExistence type="predicted"/>
<gene>
    <name evidence="1" type="ORF">EHYA_01696</name>
</gene>
<organism evidence="1 2">
    <name type="scientific">Embleya hyalina</name>
    <dbReference type="NCBI Taxonomy" id="516124"/>
    <lineage>
        <taxon>Bacteria</taxon>
        <taxon>Bacillati</taxon>
        <taxon>Actinomycetota</taxon>
        <taxon>Actinomycetes</taxon>
        <taxon>Kitasatosporales</taxon>
        <taxon>Streptomycetaceae</taxon>
        <taxon>Embleya</taxon>
    </lineage>
</organism>
<accession>A0A401YHK4</accession>
<name>A0A401YHK4_9ACTN</name>
<sequence>MRRGSLVTNPVRLQREPLEPGIYVTPVQLPDTDVWIVPQADIRPELAAALGTAITDAIRTAVIEAVNELRNGATKQD</sequence>
<dbReference type="Proteomes" id="UP000286931">
    <property type="component" value="Unassembled WGS sequence"/>
</dbReference>
<reference evidence="1 2" key="1">
    <citation type="submission" date="2018-12" db="EMBL/GenBank/DDBJ databases">
        <title>Draft genome sequence of Embleya hyalina NBRC 13850T.</title>
        <authorList>
            <person name="Komaki H."/>
            <person name="Hosoyama A."/>
            <person name="Kimura A."/>
            <person name="Ichikawa N."/>
            <person name="Tamura T."/>
        </authorList>
    </citation>
    <scope>NUCLEOTIDE SEQUENCE [LARGE SCALE GENOMIC DNA]</scope>
    <source>
        <strain evidence="1 2">NBRC 13850</strain>
    </source>
</reference>
<dbReference type="EMBL" id="BIFH01000015">
    <property type="protein sequence ID" value="GCD94040.1"/>
    <property type="molecule type" value="Genomic_DNA"/>
</dbReference>
<dbReference type="AlphaFoldDB" id="A0A401YHK4"/>
<keyword evidence="2" id="KW-1185">Reference proteome</keyword>